<dbReference type="EMBL" id="CP022355">
    <property type="protein sequence ID" value="ASK77993.1"/>
    <property type="molecule type" value="Genomic_DNA"/>
</dbReference>
<dbReference type="CDD" id="cd00427">
    <property type="entry name" value="Ribosomal_L29_HIP"/>
    <property type="match status" value="1"/>
</dbReference>
<keyword evidence="3 5" id="KW-0687">Ribonucleoprotein</keyword>
<evidence type="ECO:0000256" key="3">
    <source>
        <dbReference type="ARBA" id="ARBA00023274"/>
    </source>
</evidence>
<accession>A0A220VDF4</accession>
<dbReference type="SUPFAM" id="SSF46561">
    <property type="entry name" value="Ribosomal protein L29 (L29p)"/>
    <property type="match status" value="1"/>
</dbReference>
<keyword evidence="7" id="KW-1185">Reference proteome</keyword>
<dbReference type="AlphaFoldDB" id="A0A220VDF4"/>
<dbReference type="Pfam" id="PF00831">
    <property type="entry name" value="Ribosomal_L29"/>
    <property type="match status" value="1"/>
</dbReference>
<evidence type="ECO:0000313" key="7">
    <source>
        <dbReference type="Proteomes" id="UP000242175"/>
    </source>
</evidence>
<dbReference type="KEGG" id="pmai:CF386_02490"/>
<dbReference type="InterPro" id="IPR050063">
    <property type="entry name" value="Ribosomal_protein_uL29"/>
</dbReference>
<dbReference type="NCBIfam" id="TIGR00012">
    <property type="entry name" value="L29"/>
    <property type="match status" value="1"/>
</dbReference>
<evidence type="ECO:0000313" key="6">
    <source>
        <dbReference type="EMBL" id="ASK77993.1"/>
    </source>
</evidence>
<evidence type="ECO:0000256" key="1">
    <source>
        <dbReference type="ARBA" id="ARBA00009254"/>
    </source>
</evidence>
<keyword evidence="2 5" id="KW-0689">Ribosomal protein</keyword>
<organism evidence="6 7">
    <name type="scientific">Paraphotobacterium marinum</name>
    <dbReference type="NCBI Taxonomy" id="1755811"/>
    <lineage>
        <taxon>Bacteria</taxon>
        <taxon>Pseudomonadati</taxon>
        <taxon>Pseudomonadota</taxon>
        <taxon>Gammaproteobacteria</taxon>
        <taxon>Vibrionales</taxon>
        <taxon>Vibrionaceae</taxon>
        <taxon>Paraphotobacterium</taxon>
    </lineage>
</organism>
<dbReference type="OrthoDB" id="9815192at2"/>
<dbReference type="RefSeq" id="WP_089072903.1">
    <property type="nucleotide sequence ID" value="NZ_CBCSAM010000005.1"/>
</dbReference>
<dbReference type="InterPro" id="IPR018254">
    <property type="entry name" value="Ribosomal_uL29_CS"/>
</dbReference>
<dbReference type="Gene3D" id="1.10.287.310">
    <property type="match status" value="1"/>
</dbReference>
<dbReference type="GO" id="GO:0006412">
    <property type="term" value="P:translation"/>
    <property type="evidence" value="ECO:0007669"/>
    <property type="project" value="UniProtKB-UniRule"/>
</dbReference>
<evidence type="ECO:0000256" key="2">
    <source>
        <dbReference type="ARBA" id="ARBA00022980"/>
    </source>
</evidence>
<name>A0A220VDF4_9GAMM</name>
<protein>
    <recommendedName>
        <fullName evidence="4 5">Large ribosomal subunit protein uL29</fullName>
    </recommendedName>
</protein>
<dbReference type="Proteomes" id="UP000242175">
    <property type="component" value="Chromosome large"/>
</dbReference>
<dbReference type="InterPro" id="IPR001854">
    <property type="entry name" value="Ribosomal_uL29"/>
</dbReference>
<dbReference type="PROSITE" id="PS00579">
    <property type="entry name" value="RIBOSOMAL_L29"/>
    <property type="match status" value="1"/>
</dbReference>
<dbReference type="InterPro" id="IPR036049">
    <property type="entry name" value="Ribosomal_uL29_sf"/>
</dbReference>
<dbReference type="PANTHER" id="PTHR10916:SF0">
    <property type="entry name" value="LARGE RIBOSOMAL SUBUNIT PROTEIN UL29C"/>
    <property type="match status" value="1"/>
</dbReference>
<proteinExistence type="inferred from homology"/>
<dbReference type="GO" id="GO:0022625">
    <property type="term" value="C:cytosolic large ribosomal subunit"/>
    <property type="evidence" value="ECO:0007669"/>
    <property type="project" value="TreeGrafter"/>
</dbReference>
<evidence type="ECO:0000256" key="5">
    <source>
        <dbReference type="HAMAP-Rule" id="MF_00374"/>
    </source>
</evidence>
<comment type="similarity">
    <text evidence="1 5">Belongs to the universal ribosomal protein uL29 family.</text>
</comment>
<reference evidence="6 7" key="1">
    <citation type="journal article" date="2016" name="Int. J. Syst. Evol. Microbiol.">
        <title>Paraphotobacterium marinum gen. nov., sp. nov., a member of the family Vibrionaceae, isolated from surface seawater.</title>
        <authorList>
            <person name="Huang Z."/>
            <person name="Dong C."/>
            <person name="Shao Z."/>
        </authorList>
    </citation>
    <scope>NUCLEOTIDE SEQUENCE [LARGE SCALE GENOMIC DNA]</scope>
    <source>
        <strain evidence="6 7">NSCS20N07D</strain>
    </source>
</reference>
<dbReference type="HAMAP" id="MF_00374">
    <property type="entry name" value="Ribosomal_uL29"/>
    <property type="match status" value="1"/>
</dbReference>
<evidence type="ECO:0000256" key="4">
    <source>
        <dbReference type="ARBA" id="ARBA00035204"/>
    </source>
</evidence>
<gene>
    <name evidence="5" type="primary">rpmC</name>
    <name evidence="6" type="ORF">CF386_02490</name>
</gene>
<dbReference type="PANTHER" id="PTHR10916">
    <property type="entry name" value="60S RIBOSOMAL PROTEIN L35/50S RIBOSOMAL PROTEIN L29"/>
    <property type="match status" value="1"/>
</dbReference>
<dbReference type="FunFam" id="1.10.287.310:FF:000001">
    <property type="entry name" value="50S ribosomal protein L29"/>
    <property type="match status" value="1"/>
</dbReference>
<dbReference type="GO" id="GO:0003735">
    <property type="term" value="F:structural constituent of ribosome"/>
    <property type="evidence" value="ECO:0007669"/>
    <property type="project" value="InterPro"/>
</dbReference>
<sequence length="63" mass="7228">MNTQDLRSKSVEELNTELVNLLREQFNLRMQLASGQTQQTHTLKTVRKNIARVKTVLTEKASS</sequence>